<feature type="region of interest" description="Disordered" evidence="1">
    <location>
        <begin position="486"/>
        <end position="629"/>
    </location>
</feature>
<feature type="compositionally biased region" description="Pro residues" evidence="1">
    <location>
        <begin position="56"/>
        <end position="74"/>
    </location>
</feature>
<gene>
    <name evidence="2" type="ORF">NEOLEDRAFT_1142817</name>
</gene>
<name>A0A165MX58_9AGAM</name>
<feature type="region of interest" description="Disordered" evidence="1">
    <location>
        <begin position="831"/>
        <end position="851"/>
    </location>
</feature>
<feature type="region of interest" description="Disordered" evidence="1">
    <location>
        <begin position="1"/>
        <end position="190"/>
    </location>
</feature>
<dbReference type="Proteomes" id="UP000076761">
    <property type="component" value="Unassembled WGS sequence"/>
</dbReference>
<reference evidence="2 3" key="1">
    <citation type="journal article" date="2016" name="Mol. Biol. Evol.">
        <title>Comparative Genomics of Early-Diverging Mushroom-Forming Fungi Provides Insights into the Origins of Lignocellulose Decay Capabilities.</title>
        <authorList>
            <person name="Nagy L.G."/>
            <person name="Riley R."/>
            <person name="Tritt A."/>
            <person name="Adam C."/>
            <person name="Daum C."/>
            <person name="Floudas D."/>
            <person name="Sun H."/>
            <person name="Yadav J.S."/>
            <person name="Pangilinan J."/>
            <person name="Larsson K.H."/>
            <person name="Matsuura K."/>
            <person name="Barry K."/>
            <person name="Labutti K."/>
            <person name="Kuo R."/>
            <person name="Ohm R.A."/>
            <person name="Bhattacharya S.S."/>
            <person name="Shirouzu T."/>
            <person name="Yoshinaga Y."/>
            <person name="Martin F.M."/>
            <person name="Grigoriev I.V."/>
            <person name="Hibbett D.S."/>
        </authorList>
    </citation>
    <scope>NUCLEOTIDE SEQUENCE [LARGE SCALE GENOMIC DNA]</scope>
    <source>
        <strain evidence="2 3">HHB14362 ss-1</strain>
    </source>
</reference>
<feature type="compositionally biased region" description="Low complexity" evidence="1">
    <location>
        <begin position="135"/>
        <end position="171"/>
    </location>
</feature>
<dbReference type="InParanoid" id="A0A165MX58"/>
<feature type="compositionally biased region" description="Polar residues" evidence="1">
    <location>
        <begin position="502"/>
        <end position="511"/>
    </location>
</feature>
<dbReference type="EMBL" id="KV425658">
    <property type="protein sequence ID" value="KZT18891.1"/>
    <property type="molecule type" value="Genomic_DNA"/>
</dbReference>
<feature type="compositionally biased region" description="Low complexity" evidence="1">
    <location>
        <begin position="741"/>
        <end position="759"/>
    </location>
</feature>
<feature type="compositionally biased region" description="Polar residues" evidence="1">
    <location>
        <begin position="399"/>
        <end position="408"/>
    </location>
</feature>
<keyword evidence="3" id="KW-1185">Reference proteome</keyword>
<feature type="compositionally biased region" description="Low complexity" evidence="1">
    <location>
        <begin position="364"/>
        <end position="373"/>
    </location>
</feature>
<dbReference type="STRING" id="1314782.A0A165MX58"/>
<feature type="region of interest" description="Disordered" evidence="1">
    <location>
        <begin position="285"/>
        <end position="408"/>
    </location>
</feature>
<feature type="compositionally biased region" description="Pro residues" evidence="1">
    <location>
        <begin position="31"/>
        <end position="48"/>
    </location>
</feature>
<feature type="compositionally biased region" description="Low complexity" evidence="1">
    <location>
        <begin position="297"/>
        <end position="306"/>
    </location>
</feature>
<feature type="region of interest" description="Disordered" evidence="1">
    <location>
        <begin position="647"/>
        <end position="787"/>
    </location>
</feature>
<feature type="compositionally biased region" description="Polar residues" evidence="1">
    <location>
        <begin position="716"/>
        <end position="730"/>
    </location>
</feature>
<feature type="compositionally biased region" description="Polar residues" evidence="1">
    <location>
        <begin position="672"/>
        <end position="682"/>
    </location>
</feature>
<feature type="compositionally biased region" description="Polar residues" evidence="1">
    <location>
        <begin position="605"/>
        <end position="629"/>
    </location>
</feature>
<evidence type="ECO:0000256" key="1">
    <source>
        <dbReference type="SAM" id="MobiDB-lite"/>
    </source>
</evidence>
<feature type="compositionally biased region" description="Pro residues" evidence="1">
    <location>
        <begin position="768"/>
        <end position="780"/>
    </location>
</feature>
<protein>
    <submittedName>
        <fullName evidence="2">Uncharacterized protein</fullName>
    </submittedName>
</protein>
<feature type="compositionally biased region" description="Low complexity" evidence="1">
    <location>
        <begin position="91"/>
        <end position="104"/>
    </location>
</feature>
<feature type="compositionally biased region" description="Polar residues" evidence="1">
    <location>
        <begin position="647"/>
        <end position="662"/>
    </location>
</feature>
<sequence>MSSSTTSTTMGSPPRSHAKRAPVPLLLSAFPTPPTHIPTSPLPTPSPSMSPFSLHNPPPSRPPSLPLPPVPGPSPVTEQETLMFMSRRSSKLSNTSSSYSTRSSLSRRDSTASSNSGEATSVSPSPVSFGKRESSISVSSVRSFTSSTGSLSVPSLRRFPRSISPPLSSRPISEEDSEELHDADTGRLSTATDLDISDSLSAGDDGIEKVLQISQLSSSPLLPSPMKADADLDDSLASFSIADLPDDDTRRDDLDPDTEAQILHLEMRASRSKSDKHKHHLMNAANAIRARSRSASRSRSLSPRRACQYLNQRDEDVPPLPLSTPFSNGSRVDQQRSSFPSMRSRSPDIKSIIQRTPRPRRRPSSNLSVSSRSASRRRSEGLSRSTPRNSDLFCRKSEGSTISGRSCSPSELAYMKGFSIAGSVVGVDGHGDLDSFDGDNVDRLEEELEGGGSDSDSSIDLHTPLPHLMLRDGMLSPNSRLLPGMARTPSPLQPAGDRPGSIFSTTGSIMTKSGIYKDERDTAKRRTRHRDGRLLKGGLGLTTGLGWSDSEDEDAPSPLTRRLSSLSVGDVSRKSSAGSLRSNPHPLSRSVSGPSTPDDRKNTRSRSSAPPTSGQRRTISSNASHFSTGSAISNMSLTLSVAETASMTSHETLTSDNFTTSSNRRDKDADTCTPSTSSTYSLPVTPHDSDGTQVSMGKPWEKAKAKSVSLPRRIASNASLRSVTSSQRQTAVPVPKPRVRALSATSSTSSTGAYLSTSARGGLNRISDPPPSVPPLPAMPRSPSTRPLRLPQARLQSSYVLSGSQSLSKSTGPPVREISRMPSVSRLVRPSFTPPSSAGPAPIIGLKPKPRTGAGMVYRTNSSPAGNASRLRLSASAGASVSASVVSDLHSSDNVGIGIAI</sequence>
<dbReference type="OrthoDB" id="3064136at2759"/>
<feature type="compositionally biased region" description="Low complexity" evidence="1">
    <location>
        <begin position="556"/>
        <end position="567"/>
    </location>
</feature>
<dbReference type="AlphaFoldDB" id="A0A165MX58"/>
<evidence type="ECO:0000313" key="2">
    <source>
        <dbReference type="EMBL" id="KZT18891.1"/>
    </source>
</evidence>
<evidence type="ECO:0000313" key="3">
    <source>
        <dbReference type="Proteomes" id="UP000076761"/>
    </source>
</evidence>
<accession>A0A165MX58</accession>
<feature type="compositionally biased region" description="Polar residues" evidence="1">
    <location>
        <begin position="117"/>
        <end position="126"/>
    </location>
</feature>
<proteinExistence type="predicted"/>
<organism evidence="2 3">
    <name type="scientific">Neolentinus lepideus HHB14362 ss-1</name>
    <dbReference type="NCBI Taxonomy" id="1314782"/>
    <lineage>
        <taxon>Eukaryota</taxon>
        <taxon>Fungi</taxon>
        <taxon>Dikarya</taxon>
        <taxon>Basidiomycota</taxon>
        <taxon>Agaricomycotina</taxon>
        <taxon>Agaricomycetes</taxon>
        <taxon>Gloeophyllales</taxon>
        <taxon>Gloeophyllaceae</taxon>
        <taxon>Neolentinus</taxon>
    </lineage>
</organism>
<feature type="compositionally biased region" description="Basic and acidic residues" evidence="1">
    <location>
        <begin position="515"/>
        <end position="524"/>
    </location>
</feature>